<evidence type="ECO:0000313" key="2">
    <source>
        <dbReference type="Proteomes" id="UP001320706"/>
    </source>
</evidence>
<name>A0ACC3SJM5_9PEZI</name>
<keyword evidence="2" id="KW-1185">Reference proteome</keyword>
<organism evidence="1 2">
    <name type="scientific">Zalaria obscura</name>
    <dbReference type="NCBI Taxonomy" id="2024903"/>
    <lineage>
        <taxon>Eukaryota</taxon>
        <taxon>Fungi</taxon>
        <taxon>Dikarya</taxon>
        <taxon>Ascomycota</taxon>
        <taxon>Pezizomycotina</taxon>
        <taxon>Dothideomycetes</taxon>
        <taxon>Dothideomycetidae</taxon>
        <taxon>Dothideales</taxon>
        <taxon>Zalariaceae</taxon>
        <taxon>Zalaria</taxon>
    </lineage>
</organism>
<gene>
    <name evidence="1" type="ORF">M8818_002404</name>
</gene>
<evidence type="ECO:0000313" key="1">
    <source>
        <dbReference type="EMBL" id="KAK8214821.1"/>
    </source>
</evidence>
<dbReference type="Proteomes" id="UP001320706">
    <property type="component" value="Unassembled WGS sequence"/>
</dbReference>
<proteinExistence type="predicted"/>
<comment type="caution">
    <text evidence="1">The sequence shown here is derived from an EMBL/GenBank/DDBJ whole genome shotgun (WGS) entry which is preliminary data.</text>
</comment>
<reference evidence="1" key="1">
    <citation type="submission" date="2024-02" db="EMBL/GenBank/DDBJ databases">
        <title>Metagenome Assembled Genome of Zalaria obscura JY119.</title>
        <authorList>
            <person name="Vighnesh L."/>
            <person name="Jagadeeshwari U."/>
            <person name="Venkata Ramana C."/>
            <person name="Sasikala C."/>
        </authorList>
    </citation>
    <scope>NUCLEOTIDE SEQUENCE</scope>
    <source>
        <strain evidence="1">JY119</strain>
    </source>
</reference>
<accession>A0ACC3SJM5</accession>
<dbReference type="EMBL" id="JAMKPW020000010">
    <property type="protein sequence ID" value="KAK8214821.1"/>
    <property type="molecule type" value="Genomic_DNA"/>
</dbReference>
<protein>
    <submittedName>
        <fullName evidence="1">Uncharacterized protein</fullName>
    </submittedName>
</protein>
<sequence length="642" mass="69865">MRRIITVAGSLALLVGYVHSALINPIDYNAAPPNLSTVFNNSIFYTWRPKAHVLPPFGAIGDPCMHYTDPATGLFHVGYLYSGDGGNSGAAGATTDDMVTYHDVSTDPMFIRAGGINDPVAVFDGSVIPAGINGTPTLLYTSVSYLPIQWTIDYTKGSETQSLAIARDGGANFTKLTEGPVIPGPPFPVTNVTGFRDPYVFQDPKFDAALDSTNGSWYVIISGGLHGSGPSMFLFRQYSPVFRDWEYLGQWWHEPANSTWGDGTWAGRWGFNFEVGNVFSLDDEGYNTDGDIFTTNGAEWSEIPIIPQVSQFREMLWSSGNLTKAENGSVTYEPSMAGKLDWGVYAYAAAGKILPASSAASNKSGAPDRFISYIWLTGTNFGTSDFPVDQQGWSSSLLTARELSRGTIENVVDNELVNETASWRVIGRDTSSDTVTLSTLKQVIAREARTAFISNATRTFTEPDRTLSTNTNSTSTNTAFSQSPISKFFMMTASLTFPSSARTDGSLKAGFKILSSAHESTLLYYQFSNESLIIDRSNSSAVAAITPGILTNNEAGRLRLFDIRDSNGTGNGTAVETLELTVVVDHSIVELYANERFVLSTWVWSWFETSTELAFFHEGETEVVVGNVTVWEGLVDAWPGRS</sequence>